<dbReference type="GO" id="GO:0005546">
    <property type="term" value="F:phosphatidylinositol-4,5-bisphosphate binding"/>
    <property type="evidence" value="ECO:0007669"/>
    <property type="project" value="InterPro"/>
</dbReference>
<sequence length="480" mass="53910">MAGRLAAVPEEATDGSPAACQCPPTNLYRDSIRSVALPRGQYIRSTLFAHSGQSGSSFSGASSYYPSSDSGCSTGPGWGSAPTQLLALISNRMVGDGYTQRMVQAFEYGGDPDRVLGAWFFELDVDWLAQTHLQDMPASSLQDLAGRWIRALTVIVFNIRNLMVAVHKEPPVMVARFGKASVSAMLVFVNAILAAPRAETFRAVVDMFVCVSSVSYYMFTTLVISPEAKSIFGEIGGLLEREGNMLLEAICSMMEEVRTLIENDDSWAVEILRGRGEVHRNTRLMVDCIMSMKMTRTSVHRHDTENLRGMVENSVDYLKDVLLRKSELCSDLSLRYLFLLNNYYFIAQVSEPSGDNYGLKLTPECEKYMDSYLDASWGHVLPCPQKSKFSELLCFWCYWIDDSWLVKFESAFHQTYEAQKLWKVPDPQLRDALRRAIAMKVMSGYRAYLRDHPVIEQHVTRGRSSSPEVLAFMLGHIFEG</sequence>
<dbReference type="InterPro" id="IPR046364">
    <property type="entry name" value="Exo70_C"/>
</dbReference>
<dbReference type="SUPFAM" id="SSF74788">
    <property type="entry name" value="Cullin repeat-like"/>
    <property type="match status" value="1"/>
</dbReference>
<dbReference type="PANTHER" id="PTHR12542:SF170">
    <property type="entry name" value="EXOCYST SUBUNIT EXO70 FAMILY PROTEIN"/>
    <property type="match status" value="1"/>
</dbReference>
<accession>A0A9R1Q1P5</accession>
<evidence type="ECO:0000256" key="1">
    <source>
        <dbReference type="ARBA" id="ARBA00006756"/>
    </source>
</evidence>
<comment type="function">
    <text evidence="3">Component of the exocyst complex.</text>
</comment>
<dbReference type="AlphaFoldDB" id="A0A9R1Q1P5"/>
<keyword evidence="6" id="KW-1185">Reference proteome</keyword>
<name>A0A9R1Q1P5_TRITD</name>
<dbReference type="Pfam" id="PF03081">
    <property type="entry name" value="Exo70_C"/>
    <property type="match status" value="1"/>
</dbReference>
<dbReference type="PANTHER" id="PTHR12542">
    <property type="entry name" value="EXOCYST COMPLEX PROTEIN EXO70"/>
    <property type="match status" value="1"/>
</dbReference>
<evidence type="ECO:0000256" key="2">
    <source>
        <dbReference type="ARBA" id="ARBA00022448"/>
    </source>
</evidence>
<proteinExistence type="inferred from homology"/>
<dbReference type="EMBL" id="LT934114">
    <property type="protein sequence ID" value="VAH53837.1"/>
    <property type="molecule type" value="Genomic_DNA"/>
</dbReference>
<dbReference type="GO" id="GO:0015031">
    <property type="term" value="P:protein transport"/>
    <property type="evidence" value="ECO:0007669"/>
    <property type="project" value="UniProtKB-KW"/>
</dbReference>
<protein>
    <recommendedName>
        <fullName evidence="3">Exocyst subunit Exo70 family protein</fullName>
    </recommendedName>
</protein>
<feature type="domain" description="Exocyst complex subunit Exo70 C-terminal" evidence="4">
    <location>
        <begin position="180"/>
        <end position="453"/>
    </location>
</feature>
<reference evidence="5 6" key="1">
    <citation type="submission" date="2017-09" db="EMBL/GenBank/DDBJ databases">
        <authorList>
            <consortium name="International Durum Wheat Genome Sequencing Consortium (IDWGSC)"/>
            <person name="Milanesi L."/>
        </authorList>
    </citation>
    <scope>NUCLEOTIDE SEQUENCE [LARGE SCALE GENOMIC DNA]</scope>
    <source>
        <strain evidence="6">cv. Svevo</strain>
    </source>
</reference>
<dbReference type="OMA" id="LLCCWKW"/>
<gene>
    <name evidence="5" type="ORF">TRITD_2Bv1G249210</name>
</gene>
<evidence type="ECO:0000313" key="5">
    <source>
        <dbReference type="EMBL" id="VAH53837.1"/>
    </source>
</evidence>
<evidence type="ECO:0000259" key="4">
    <source>
        <dbReference type="Pfam" id="PF03081"/>
    </source>
</evidence>
<dbReference type="InterPro" id="IPR004140">
    <property type="entry name" value="Exo70"/>
</dbReference>
<dbReference type="Gene3D" id="1.20.1280.170">
    <property type="entry name" value="Exocyst complex component Exo70"/>
    <property type="match status" value="1"/>
</dbReference>
<dbReference type="Gramene" id="TRITD2Bv1G249210.1">
    <property type="protein sequence ID" value="TRITD2Bv1G249210.1"/>
    <property type="gene ID" value="TRITD2Bv1G249210"/>
</dbReference>
<organism evidence="5 6">
    <name type="scientific">Triticum turgidum subsp. durum</name>
    <name type="common">Durum wheat</name>
    <name type="synonym">Triticum durum</name>
    <dbReference type="NCBI Taxonomy" id="4567"/>
    <lineage>
        <taxon>Eukaryota</taxon>
        <taxon>Viridiplantae</taxon>
        <taxon>Streptophyta</taxon>
        <taxon>Embryophyta</taxon>
        <taxon>Tracheophyta</taxon>
        <taxon>Spermatophyta</taxon>
        <taxon>Magnoliopsida</taxon>
        <taxon>Liliopsida</taxon>
        <taxon>Poales</taxon>
        <taxon>Poaceae</taxon>
        <taxon>BOP clade</taxon>
        <taxon>Pooideae</taxon>
        <taxon>Triticodae</taxon>
        <taxon>Triticeae</taxon>
        <taxon>Triticinae</taxon>
        <taxon>Triticum</taxon>
    </lineage>
</organism>
<dbReference type="InterPro" id="IPR016159">
    <property type="entry name" value="Cullin_repeat-like_dom_sf"/>
</dbReference>
<evidence type="ECO:0000256" key="3">
    <source>
        <dbReference type="RuleBase" id="RU365026"/>
    </source>
</evidence>
<keyword evidence="3" id="KW-0268">Exocytosis</keyword>
<comment type="similarity">
    <text evidence="1 3">Belongs to the EXO70 family.</text>
</comment>
<keyword evidence="3" id="KW-0653">Protein transport</keyword>
<dbReference type="GO" id="GO:0006887">
    <property type="term" value="P:exocytosis"/>
    <property type="evidence" value="ECO:0007669"/>
    <property type="project" value="UniProtKB-KW"/>
</dbReference>
<keyword evidence="2 3" id="KW-0813">Transport</keyword>
<evidence type="ECO:0000313" key="6">
    <source>
        <dbReference type="Proteomes" id="UP000324705"/>
    </source>
</evidence>
<dbReference type="Proteomes" id="UP000324705">
    <property type="component" value="Chromosome 2B"/>
</dbReference>
<dbReference type="GO" id="GO:0000145">
    <property type="term" value="C:exocyst"/>
    <property type="evidence" value="ECO:0007669"/>
    <property type="project" value="InterPro"/>
</dbReference>